<dbReference type="SUPFAM" id="SSF56300">
    <property type="entry name" value="Metallo-dependent phosphatases"/>
    <property type="match status" value="1"/>
</dbReference>
<dbReference type="Proteomes" id="UP000219167">
    <property type="component" value="Unassembled WGS sequence"/>
</dbReference>
<gene>
    <name evidence="3" type="ORF">SAMN05892877_14412</name>
</gene>
<dbReference type="InterPro" id="IPR052169">
    <property type="entry name" value="CW_Biosynth-Accessory"/>
</dbReference>
<dbReference type="InterPro" id="IPR019079">
    <property type="entry name" value="Capsule_synth_CapA"/>
</dbReference>
<reference evidence="3 4" key="1">
    <citation type="submission" date="2017-08" db="EMBL/GenBank/DDBJ databases">
        <authorList>
            <person name="de Groot N.N."/>
        </authorList>
    </citation>
    <scope>NUCLEOTIDE SEQUENCE [LARGE SCALE GENOMIC DNA]</scope>
    <source>
        <strain evidence="3 4">JC85</strain>
    </source>
</reference>
<dbReference type="CDD" id="cd07381">
    <property type="entry name" value="MPP_CapA"/>
    <property type="match status" value="1"/>
</dbReference>
<proteinExistence type="inferred from homology"/>
<protein>
    <submittedName>
        <fullName evidence="3">Poly-gamma-glutamate synthesis protein (Capsule biosynthesis protein)</fullName>
    </submittedName>
</protein>
<evidence type="ECO:0000259" key="2">
    <source>
        <dbReference type="SMART" id="SM00854"/>
    </source>
</evidence>
<evidence type="ECO:0000313" key="4">
    <source>
        <dbReference type="Proteomes" id="UP000219167"/>
    </source>
</evidence>
<feature type="domain" description="Capsule synthesis protein CapA" evidence="2">
    <location>
        <begin position="6"/>
        <end position="271"/>
    </location>
</feature>
<dbReference type="PANTHER" id="PTHR33393:SF13">
    <property type="entry name" value="PGA BIOSYNTHESIS PROTEIN CAPA"/>
    <property type="match status" value="1"/>
</dbReference>
<sequence length="367" mass="39768">MPTKVVFAAAGDIVVRNRLYQDGVPVHPGYERTMEYLRAGDVVWGSCEVQFSKAGHRTDAPIAYLVDPAVAKDLGYAGFNLMTVATNHTRDFGIGAFLDTLSHLDRAGIATVGGGHDLAAAQAPRIVEIGETKLGIIAVSCLLPPDYAAMVDRPGISPIRVEQWPEIHPVLLATEPGAPMKMRSRAVPEDVEQLIGQIERLRATVDVLIVSVHWGYGRGNPRAEYQQPLGRAIIDAGADMVLGNHPHSPAGIETYCDKPILYSLGNHIAQQDWANATPVQKDIFSQIAPWSMVCSISIEAGQISEIEFRATHCNSEGMPVLIDDADEAAPVLADFKRLSTTLGTEMLIDGPRMVCRFETEERVAAIA</sequence>
<keyword evidence="4" id="KW-1185">Reference proteome</keyword>
<evidence type="ECO:0000256" key="1">
    <source>
        <dbReference type="ARBA" id="ARBA00005662"/>
    </source>
</evidence>
<accession>A0A285V2B4</accession>
<dbReference type="Gene3D" id="3.60.21.10">
    <property type="match status" value="1"/>
</dbReference>
<comment type="similarity">
    <text evidence="1">Belongs to the CapA family.</text>
</comment>
<name>A0A285V2B4_9HYPH</name>
<dbReference type="InterPro" id="IPR029052">
    <property type="entry name" value="Metallo-depent_PP-like"/>
</dbReference>
<evidence type="ECO:0000313" key="3">
    <source>
        <dbReference type="EMBL" id="SOC48232.1"/>
    </source>
</evidence>
<dbReference type="RefSeq" id="WP_176526954.1">
    <property type="nucleotide sequence ID" value="NZ_OBQD01000044.1"/>
</dbReference>
<dbReference type="PANTHER" id="PTHR33393">
    <property type="entry name" value="POLYGLUTAMINE SYNTHESIS ACCESSORY PROTEIN RV0574C-RELATED"/>
    <property type="match status" value="1"/>
</dbReference>
<dbReference type="EMBL" id="OBQD01000044">
    <property type="protein sequence ID" value="SOC48232.1"/>
    <property type="molecule type" value="Genomic_DNA"/>
</dbReference>
<dbReference type="AlphaFoldDB" id="A0A285V2B4"/>
<dbReference type="Pfam" id="PF09587">
    <property type="entry name" value="PGA_cap"/>
    <property type="match status" value="1"/>
</dbReference>
<organism evidence="3 4">
    <name type="scientific">Rhizobium subbaraonis</name>
    <dbReference type="NCBI Taxonomy" id="908946"/>
    <lineage>
        <taxon>Bacteria</taxon>
        <taxon>Pseudomonadati</taxon>
        <taxon>Pseudomonadota</taxon>
        <taxon>Alphaproteobacteria</taxon>
        <taxon>Hyphomicrobiales</taxon>
        <taxon>Rhizobiaceae</taxon>
        <taxon>Rhizobium/Agrobacterium group</taxon>
        <taxon>Rhizobium</taxon>
    </lineage>
</organism>
<dbReference type="SMART" id="SM00854">
    <property type="entry name" value="PGA_cap"/>
    <property type="match status" value="1"/>
</dbReference>